<dbReference type="PANTHER" id="PTHR43007">
    <property type="entry name" value="2-PHOSPHO-L-LACTATE TRANSFERASE"/>
    <property type="match status" value="1"/>
</dbReference>
<dbReference type="OrthoDB" id="7466225at2"/>
<keyword evidence="2" id="KW-0460">Magnesium</keyword>
<name>A0A431V2K9_9GAMM</name>
<dbReference type="EC" id="2.7.8.28" evidence="3"/>
<dbReference type="HAMAP" id="MF_01257">
    <property type="entry name" value="CofD"/>
    <property type="match status" value="1"/>
</dbReference>
<dbReference type="Gene3D" id="3.40.50.10680">
    <property type="entry name" value="CofD-like domains"/>
    <property type="match status" value="1"/>
</dbReference>
<keyword evidence="4" id="KW-1185">Reference proteome</keyword>
<evidence type="ECO:0000313" key="4">
    <source>
        <dbReference type="Proteomes" id="UP000267400"/>
    </source>
</evidence>
<dbReference type="GO" id="GO:0000287">
    <property type="term" value="F:magnesium ion binding"/>
    <property type="evidence" value="ECO:0007669"/>
    <property type="project" value="InterPro"/>
</dbReference>
<dbReference type="InterPro" id="IPR010115">
    <property type="entry name" value="FbiA/CofD"/>
</dbReference>
<evidence type="ECO:0000313" key="3">
    <source>
        <dbReference type="EMBL" id="RTR01493.1"/>
    </source>
</evidence>
<dbReference type="PANTHER" id="PTHR43007:SF1">
    <property type="entry name" value="2-PHOSPHO-L-LACTATE TRANSFERASE"/>
    <property type="match status" value="1"/>
</dbReference>
<evidence type="ECO:0000256" key="1">
    <source>
        <dbReference type="ARBA" id="ARBA00022679"/>
    </source>
</evidence>
<keyword evidence="1 3" id="KW-0808">Transferase</keyword>
<reference evidence="3 4" key="1">
    <citation type="submission" date="2018-12" db="EMBL/GenBank/DDBJ databases">
        <authorList>
            <person name="Yu L."/>
        </authorList>
    </citation>
    <scope>NUCLEOTIDE SEQUENCE [LARGE SCALE GENOMIC DNA]</scope>
    <source>
        <strain evidence="3 4">11S</strain>
    </source>
</reference>
<dbReference type="InterPro" id="IPR038136">
    <property type="entry name" value="CofD-like_dom_sf"/>
</dbReference>
<evidence type="ECO:0000256" key="2">
    <source>
        <dbReference type="ARBA" id="ARBA00022842"/>
    </source>
</evidence>
<dbReference type="SUPFAM" id="SSF142338">
    <property type="entry name" value="CofD-like"/>
    <property type="match status" value="1"/>
</dbReference>
<dbReference type="AlphaFoldDB" id="A0A431V2K9"/>
<sequence length="325" mass="34436">MSGGQPRITLLAGGVGGAKLAVGLTAVCAPEQLTVIGNVADDQEFHGLWVSPDIDTLTYSLAGLIDREKGWGLANESHRVLDGLARLGRDTWMYLGDQDLATHIYRTELRRQGLRPSAIAQSIAQSLGVTLNLVLPTDDRLQTRVKTAAGWLAFQEYFVREQCRPEVLDIHIDGLAEARPTPEALAAIEAADLLLIAPSNPVVSIAPILEIPGVRQAVERSHARRIAVSPLIGGRTVKGPADRMLVAAGFACSNLGVADSYAGLIDGLVIDAQDAGDATALAKRGLALKITRTLMTGAADKARLAREVLAFAGQPHPQDEALSCP</sequence>
<accession>A0A431V2K9</accession>
<dbReference type="EMBL" id="RXNS01000013">
    <property type="protein sequence ID" value="RTR01493.1"/>
    <property type="molecule type" value="Genomic_DNA"/>
</dbReference>
<gene>
    <name evidence="3" type="ORF">EKG36_13975</name>
</gene>
<dbReference type="RefSeq" id="WP_126485138.1">
    <property type="nucleotide sequence ID" value="NZ_RXNS01000013.1"/>
</dbReference>
<comment type="caution">
    <text evidence="3">The sequence shown here is derived from an EMBL/GenBank/DDBJ whole genome shotgun (WGS) entry which is preliminary data.</text>
</comment>
<dbReference type="InterPro" id="IPR002882">
    <property type="entry name" value="CofD"/>
</dbReference>
<proteinExistence type="inferred from homology"/>
<organism evidence="3 4">
    <name type="scientific">Halomonas nitroreducens</name>
    <dbReference type="NCBI Taxonomy" id="447425"/>
    <lineage>
        <taxon>Bacteria</taxon>
        <taxon>Pseudomonadati</taxon>
        <taxon>Pseudomonadota</taxon>
        <taxon>Gammaproteobacteria</taxon>
        <taxon>Oceanospirillales</taxon>
        <taxon>Halomonadaceae</taxon>
        <taxon>Halomonas</taxon>
    </lineage>
</organism>
<protein>
    <submittedName>
        <fullName evidence="3">2-phospho-L-lactate transferase</fullName>
        <ecNumber evidence="3">2.7.8.28</ecNumber>
    </submittedName>
</protein>
<dbReference type="GO" id="GO:0043743">
    <property type="term" value="F:LPPG:FO 2-phospho-L-lactate transferase activity"/>
    <property type="evidence" value="ECO:0007669"/>
    <property type="project" value="UniProtKB-EC"/>
</dbReference>
<dbReference type="Proteomes" id="UP000267400">
    <property type="component" value="Unassembled WGS sequence"/>
</dbReference>
<dbReference type="Gene3D" id="1.10.8.240">
    <property type="entry name" value="CofD-like domain"/>
    <property type="match status" value="1"/>
</dbReference>
<dbReference type="CDD" id="cd07186">
    <property type="entry name" value="CofD_like"/>
    <property type="match status" value="1"/>
</dbReference>
<dbReference type="NCBIfam" id="TIGR01819">
    <property type="entry name" value="F420_cofD"/>
    <property type="match status" value="1"/>
</dbReference>
<dbReference type="Pfam" id="PF01933">
    <property type="entry name" value="CofD"/>
    <property type="match status" value="1"/>
</dbReference>